<protein>
    <submittedName>
        <fullName evidence="1">Uncharacterized protein</fullName>
    </submittedName>
</protein>
<evidence type="ECO:0000313" key="2">
    <source>
        <dbReference type="Proteomes" id="UP000659172"/>
    </source>
</evidence>
<name>A0ABX2QEA3_9HYPH</name>
<reference evidence="1 2" key="1">
    <citation type="submission" date="2020-06" db="EMBL/GenBank/DDBJ databases">
        <title>Rhizobium sp.nov. isolated from the tomato plant.</title>
        <authorList>
            <person name="Thin K.K."/>
            <person name="Zhang X."/>
            <person name="He S."/>
        </authorList>
    </citation>
    <scope>NUCLEOTIDE SEQUENCE [LARGE SCALE GENOMIC DNA]</scope>
    <source>
        <strain evidence="1 2">DBTS2</strain>
    </source>
</reference>
<keyword evidence="2" id="KW-1185">Reference proteome</keyword>
<sequence>MAIASVFCGVLSACTALYDAPDPREEVEVDVVIAQLKCELARYLTNSDITTGDKLGVKGGKAEITLGLNVVVTDTVDASLKAPKLFVFHTGTAGPSVSGSLAVKRTVNTSMKFTVEGGATNTKACEYVKNVKGEIGLYTFLSTRSNQLRQMPVYEPKARMNELKYESLFAVTKNVKAGGGTELVFVRLGAEANYTNVRDDVQSISVVIKSTGDIEWMLPG</sequence>
<dbReference type="EMBL" id="JABXYK010000006">
    <property type="protein sequence ID" value="NVP56060.1"/>
    <property type="molecule type" value="Genomic_DNA"/>
</dbReference>
<accession>A0ABX2QEA3</accession>
<dbReference type="Proteomes" id="UP000659172">
    <property type="component" value="Unassembled WGS sequence"/>
</dbReference>
<gene>
    <name evidence="1" type="ORF">HV823_12440</name>
</gene>
<proteinExistence type="predicted"/>
<comment type="caution">
    <text evidence="1">The sequence shown here is derived from an EMBL/GenBank/DDBJ whole genome shotgun (WGS) entry which is preliminary data.</text>
</comment>
<evidence type="ECO:0000313" key="1">
    <source>
        <dbReference type="EMBL" id="NVP56060.1"/>
    </source>
</evidence>
<organism evidence="1 2">
    <name type="scientific">Mycoplana rhizolycopersici</name>
    <dbReference type="NCBI Taxonomy" id="2746702"/>
    <lineage>
        <taxon>Bacteria</taxon>
        <taxon>Pseudomonadati</taxon>
        <taxon>Pseudomonadota</taxon>
        <taxon>Alphaproteobacteria</taxon>
        <taxon>Hyphomicrobiales</taxon>
        <taxon>Rhizobiaceae</taxon>
        <taxon>Mycoplana</taxon>
    </lineage>
</organism>
<dbReference type="RefSeq" id="WP_176950027.1">
    <property type="nucleotide sequence ID" value="NZ_JABXYK010000006.1"/>
</dbReference>